<reference evidence="1" key="1">
    <citation type="submission" date="2020-08" db="EMBL/GenBank/DDBJ databases">
        <title>Genome public.</title>
        <authorList>
            <person name="Liu C."/>
            <person name="Sun Q."/>
        </authorList>
    </citation>
    <scope>NUCLEOTIDE SEQUENCE</scope>
    <source>
        <strain evidence="1">NSJ-63</strain>
    </source>
</reference>
<gene>
    <name evidence="1" type="ORF">H8693_06090</name>
</gene>
<accession>A0A926DJN5</accession>
<name>A0A926DJN5_9FIRM</name>
<dbReference type="EMBL" id="JACRSS010000002">
    <property type="protein sequence ID" value="MBC8538499.1"/>
    <property type="molecule type" value="Genomic_DNA"/>
</dbReference>
<proteinExistence type="predicted"/>
<dbReference type="RefSeq" id="WP_178619578.1">
    <property type="nucleotide sequence ID" value="NZ_JACRSS010000002.1"/>
</dbReference>
<comment type="caution">
    <text evidence="1">The sequence shown here is derived from an EMBL/GenBank/DDBJ whole genome shotgun (WGS) entry which is preliminary data.</text>
</comment>
<evidence type="ECO:0000313" key="2">
    <source>
        <dbReference type="Proteomes" id="UP000617951"/>
    </source>
</evidence>
<evidence type="ECO:0000313" key="1">
    <source>
        <dbReference type="EMBL" id="MBC8538499.1"/>
    </source>
</evidence>
<dbReference type="AlphaFoldDB" id="A0A926DJN5"/>
<keyword evidence="2" id="KW-1185">Reference proteome</keyword>
<sequence length="67" mass="7655">MEILGIGACTMEFCFFEEMRKSGCFCRTGTAEWMEPVDETLLLWYVVIREGREKKVVFAARVLAGQA</sequence>
<protein>
    <submittedName>
        <fullName evidence="1">Uncharacterized protein</fullName>
    </submittedName>
</protein>
<organism evidence="1 2">
    <name type="scientific">Guopingia tenuis</name>
    <dbReference type="NCBI Taxonomy" id="2763656"/>
    <lineage>
        <taxon>Bacteria</taxon>
        <taxon>Bacillati</taxon>
        <taxon>Bacillota</taxon>
        <taxon>Clostridia</taxon>
        <taxon>Christensenellales</taxon>
        <taxon>Christensenellaceae</taxon>
        <taxon>Guopingia</taxon>
    </lineage>
</organism>
<dbReference type="Proteomes" id="UP000617951">
    <property type="component" value="Unassembled WGS sequence"/>
</dbReference>